<dbReference type="PROSITE" id="PS51318">
    <property type="entry name" value="TAT"/>
    <property type="match status" value="1"/>
</dbReference>
<dbReference type="InterPro" id="IPR006311">
    <property type="entry name" value="TAT_signal"/>
</dbReference>
<reference evidence="1 2" key="1">
    <citation type="submission" date="2019-09" db="EMBL/GenBank/DDBJ databases">
        <title>Goodfellowia gen. nov., a new genus of the Pseudonocardineae related to Actinoalloteichus, containing Goodfellowia coeruleoviolacea gen. nov., comb. nov. gen. nov., comb. nov.</title>
        <authorList>
            <person name="Labeda D."/>
        </authorList>
    </citation>
    <scope>NUCLEOTIDE SEQUENCE [LARGE SCALE GENOMIC DNA]</scope>
    <source>
        <strain evidence="1 2">AN110305</strain>
    </source>
</reference>
<dbReference type="PROSITE" id="PS51257">
    <property type="entry name" value="PROKAR_LIPOPROTEIN"/>
    <property type="match status" value="1"/>
</dbReference>
<comment type="caution">
    <text evidence="1">The sequence shown here is derived from an EMBL/GenBank/DDBJ whole genome shotgun (WGS) entry which is preliminary data.</text>
</comment>
<keyword evidence="2" id="KW-1185">Reference proteome</keyword>
<evidence type="ECO:0000313" key="1">
    <source>
        <dbReference type="EMBL" id="KAA2266427.1"/>
    </source>
</evidence>
<dbReference type="PANTHER" id="PTHR42941:SF1">
    <property type="entry name" value="SLL1037 PROTEIN"/>
    <property type="match status" value="1"/>
</dbReference>
<reference evidence="1 2" key="2">
    <citation type="submission" date="2019-09" db="EMBL/GenBank/DDBJ databases">
        <authorList>
            <person name="Jin C."/>
        </authorList>
    </citation>
    <scope>NUCLEOTIDE SEQUENCE [LARGE SCALE GENOMIC DNA]</scope>
    <source>
        <strain evidence="1 2">AN110305</strain>
    </source>
</reference>
<dbReference type="Proteomes" id="UP000323454">
    <property type="component" value="Unassembled WGS sequence"/>
</dbReference>
<dbReference type="NCBIfam" id="TIGR02122">
    <property type="entry name" value="TRAP_TAXI"/>
    <property type="match status" value="1"/>
</dbReference>
<dbReference type="Pfam" id="PF16868">
    <property type="entry name" value="NMT1_3"/>
    <property type="match status" value="1"/>
</dbReference>
<protein>
    <submittedName>
        <fullName evidence="1">TAXI family TRAP transporter solute-binding subunit</fullName>
    </submittedName>
</protein>
<dbReference type="SUPFAM" id="SSF53850">
    <property type="entry name" value="Periplasmic binding protein-like II"/>
    <property type="match status" value="1"/>
</dbReference>
<dbReference type="AlphaFoldDB" id="A0A5B2XRV8"/>
<dbReference type="InterPro" id="IPR011852">
    <property type="entry name" value="TRAP_TAXI"/>
</dbReference>
<evidence type="ECO:0000313" key="2">
    <source>
        <dbReference type="Proteomes" id="UP000323454"/>
    </source>
</evidence>
<gene>
    <name evidence="1" type="ORF">F0L68_01365</name>
</gene>
<dbReference type="EMBL" id="VUOB01000002">
    <property type="protein sequence ID" value="KAA2266427.1"/>
    <property type="molecule type" value="Genomic_DNA"/>
</dbReference>
<accession>A0A5B2XRV8</accession>
<organism evidence="1 2">
    <name type="scientific">Solihabitans fulvus</name>
    <dbReference type="NCBI Taxonomy" id="1892852"/>
    <lineage>
        <taxon>Bacteria</taxon>
        <taxon>Bacillati</taxon>
        <taxon>Actinomycetota</taxon>
        <taxon>Actinomycetes</taxon>
        <taxon>Pseudonocardiales</taxon>
        <taxon>Pseudonocardiaceae</taxon>
        <taxon>Solihabitans</taxon>
    </lineage>
</organism>
<dbReference type="PANTHER" id="PTHR42941">
    <property type="entry name" value="SLL1037 PROTEIN"/>
    <property type="match status" value="1"/>
</dbReference>
<name>A0A5B2XRV8_9PSEU</name>
<dbReference type="OrthoDB" id="5582316at2"/>
<proteinExistence type="predicted"/>
<dbReference type="Gene3D" id="3.40.190.10">
    <property type="entry name" value="Periplasmic binding protein-like II"/>
    <property type="match status" value="2"/>
</dbReference>
<sequence length="321" mass="33208">MNPTRRSVLRLAIGGAAVALLPALGGCADSEYRGAPRALVIAAGEVGGFYLDFARLLAAELNRAEPNLRCSAMETSASQDNLNRVRAGGADLGLVLADTALAASAGTAPFDQPVPLHALGRVYENYMQLVVRADSPVQAVEDLAGRLVSLGAQGSGAAVVGARMFELLGLAARVEHLSLADAVAALGAGRIDALLWSGGVPTPKLAELDEQVGIRLLPLGEASDRLRARYGAVYEQAPVPSGAYRLVREVPTVGVANLLVCAPTLPDEIAAAVVRVLVQQSARLVPDQALGTQFLDVRTLIGTAGLPLHPGAAAAYRRLHG</sequence>